<dbReference type="AlphaFoldDB" id="A0A9W6LCZ9"/>
<dbReference type="GO" id="GO:0006635">
    <property type="term" value="P:fatty acid beta-oxidation"/>
    <property type="evidence" value="ECO:0007669"/>
    <property type="project" value="TreeGrafter"/>
</dbReference>
<gene>
    <name evidence="4" type="ORF">GHYDROH2_27990</name>
</gene>
<evidence type="ECO:0000313" key="5">
    <source>
        <dbReference type="Proteomes" id="UP001144352"/>
    </source>
</evidence>
<dbReference type="InterPro" id="IPR029045">
    <property type="entry name" value="ClpP/crotonase-like_dom_sf"/>
</dbReference>
<dbReference type="FunFam" id="3.90.226.10:FF:000009">
    <property type="entry name" value="Carnitinyl-CoA dehydratase"/>
    <property type="match status" value="1"/>
</dbReference>
<dbReference type="Gene3D" id="3.90.226.10">
    <property type="entry name" value="2-enoyl-CoA Hydratase, Chain A, domain 1"/>
    <property type="match status" value="1"/>
</dbReference>
<dbReference type="InterPro" id="IPR014748">
    <property type="entry name" value="Enoyl-CoA_hydra_C"/>
</dbReference>
<dbReference type="InterPro" id="IPR018376">
    <property type="entry name" value="Enoyl-CoA_hyd/isom_CS"/>
</dbReference>
<comment type="similarity">
    <text evidence="1 3">Belongs to the enoyl-CoA hydratase/isomerase family.</text>
</comment>
<accession>A0A9W6LCZ9</accession>
<dbReference type="Gene3D" id="1.10.12.10">
    <property type="entry name" value="Lyase 2-enoyl-coa Hydratase, Chain A, domain 2"/>
    <property type="match status" value="1"/>
</dbReference>
<name>A0A9W6LCZ9_9BACT</name>
<dbReference type="PANTHER" id="PTHR11941">
    <property type="entry name" value="ENOYL-COA HYDRATASE-RELATED"/>
    <property type="match status" value="1"/>
</dbReference>
<dbReference type="PANTHER" id="PTHR11941:SF54">
    <property type="entry name" value="ENOYL-COA HYDRATASE, MITOCHONDRIAL"/>
    <property type="match status" value="1"/>
</dbReference>
<protein>
    <submittedName>
        <fullName evidence="4">Crotonase</fullName>
    </submittedName>
</protein>
<dbReference type="EMBL" id="BSDS01000002">
    <property type="protein sequence ID" value="GLI39298.1"/>
    <property type="molecule type" value="Genomic_DNA"/>
</dbReference>
<comment type="caution">
    <text evidence="4">The sequence shown here is derived from an EMBL/GenBank/DDBJ whole genome shotgun (WGS) entry which is preliminary data.</text>
</comment>
<evidence type="ECO:0000313" key="4">
    <source>
        <dbReference type="EMBL" id="GLI39298.1"/>
    </source>
</evidence>
<dbReference type="SUPFAM" id="SSF52096">
    <property type="entry name" value="ClpP/crotonase"/>
    <property type="match status" value="1"/>
</dbReference>
<evidence type="ECO:0000256" key="2">
    <source>
        <dbReference type="ARBA" id="ARBA00023239"/>
    </source>
</evidence>
<dbReference type="RefSeq" id="WP_214187759.1">
    <property type="nucleotide sequence ID" value="NZ_BSDS01000002.1"/>
</dbReference>
<evidence type="ECO:0000256" key="3">
    <source>
        <dbReference type="RuleBase" id="RU003707"/>
    </source>
</evidence>
<dbReference type="Proteomes" id="UP001144352">
    <property type="component" value="Unassembled WGS sequence"/>
</dbReference>
<proteinExistence type="inferred from homology"/>
<dbReference type="InterPro" id="IPR001753">
    <property type="entry name" value="Enoyl-CoA_hydra/iso"/>
</dbReference>
<dbReference type="FunFam" id="1.10.12.10:FF:000001">
    <property type="entry name" value="Probable enoyl-CoA hydratase, mitochondrial"/>
    <property type="match status" value="1"/>
</dbReference>
<evidence type="ECO:0000256" key="1">
    <source>
        <dbReference type="ARBA" id="ARBA00005254"/>
    </source>
</evidence>
<organism evidence="4 5">
    <name type="scientific">Geobacter hydrogenophilus</name>
    <dbReference type="NCBI Taxonomy" id="40983"/>
    <lineage>
        <taxon>Bacteria</taxon>
        <taxon>Pseudomonadati</taxon>
        <taxon>Thermodesulfobacteriota</taxon>
        <taxon>Desulfuromonadia</taxon>
        <taxon>Geobacterales</taxon>
        <taxon>Geobacteraceae</taxon>
        <taxon>Geobacter</taxon>
    </lineage>
</organism>
<dbReference type="CDD" id="cd06558">
    <property type="entry name" value="crotonase-like"/>
    <property type="match status" value="1"/>
</dbReference>
<reference evidence="4" key="1">
    <citation type="submission" date="2022-12" db="EMBL/GenBank/DDBJ databases">
        <title>Reference genome sequencing for broad-spectrum identification of bacterial and archaeal isolates by mass spectrometry.</title>
        <authorList>
            <person name="Sekiguchi Y."/>
            <person name="Tourlousse D.M."/>
        </authorList>
    </citation>
    <scope>NUCLEOTIDE SEQUENCE</scope>
    <source>
        <strain evidence="4">H2</strain>
    </source>
</reference>
<keyword evidence="5" id="KW-1185">Reference proteome</keyword>
<keyword evidence="2" id="KW-0456">Lyase</keyword>
<sequence length="260" mass="27319">MGTENLLVDIKDGVALLTINRPKVLNALHTSVIAELQETFEALNANPAVKVIVITGSGEKAFVAGADIAEMAVMDAQQALVFARTGQRLVNFIGAMPKPVIAAVNGFALGGGMELALACDFIYASDNAKMGLPEVTLGIMPGFGGSQKFARLLGRSRANELIFTGKMLSAAEAKEWGIVNAVFPAAELVGKALETAARIVGNGLLGVAHAKEAIRRGLDMTEPDGMDYESVLFASLFASCDQKEGMGAFVEKRKPNFTGS</sequence>
<dbReference type="Pfam" id="PF00378">
    <property type="entry name" value="ECH_1"/>
    <property type="match status" value="1"/>
</dbReference>
<dbReference type="GO" id="GO:0016836">
    <property type="term" value="F:hydro-lyase activity"/>
    <property type="evidence" value="ECO:0007669"/>
    <property type="project" value="UniProtKB-ARBA"/>
</dbReference>
<dbReference type="PROSITE" id="PS00166">
    <property type="entry name" value="ENOYL_COA_HYDRATASE"/>
    <property type="match status" value="1"/>
</dbReference>